<feature type="transmembrane region" description="Helical" evidence="1">
    <location>
        <begin position="112"/>
        <end position="134"/>
    </location>
</feature>
<feature type="transmembrane region" description="Helical" evidence="1">
    <location>
        <begin position="154"/>
        <end position="175"/>
    </location>
</feature>
<feature type="transmembrane region" description="Helical" evidence="1">
    <location>
        <begin position="251"/>
        <end position="270"/>
    </location>
</feature>
<feature type="domain" description="DUF1206" evidence="2">
    <location>
        <begin position="27"/>
        <end position="94"/>
    </location>
</feature>
<feature type="transmembrane region" description="Helical" evidence="1">
    <location>
        <begin position="72"/>
        <end position="92"/>
    </location>
</feature>
<name>A0A1I6AXD6_9BACI</name>
<evidence type="ECO:0000259" key="2">
    <source>
        <dbReference type="Pfam" id="PF06724"/>
    </source>
</evidence>
<feature type="domain" description="DUF1206" evidence="2">
    <location>
        <begin position="205"/>
        <end position="273"/>
    </location>
</feature>
<organism evidence="3 4">
    <name type="scientific">Psychrobacillus psychrotolerans</name>
    <dbReference type="NCBI Taxonomy" id="126156"/>
    <lineage>
        <taxon>Bacteria</taxon>
        <taxon>Bacillati</taxon>
        <taxon>Bacillota</taxon>
        <taxon>Bacilli</taxon>
        <taxon>Bacillales</taxon>
        <taxon>Bacillaceae</taxon>
        <taxon>Psychrobacillus</taxon>
    </lineage>
</organism>
<keyword evidence="1" id="KW-0472">Membrane</keyword>
<dbReference type="OrthoDB" id="5702018at2"/>
<keyword evidence="4" id="KW-1185">Reference proteome</keyword>
<evidence type="ECO:0000313" key="3">
    <source>
        <dbReference type="EMBL" id="SFQ73354.1"/>
    </source>
</evidence>
<feature type="transmembrane region" description="Helical" evidence="1">
    <location>
        <begin position="207"/>
        <end position="226"/>
    </location>
</feature>
<proteinExistence type="predicted"/>
<evidence type="ECO:0000256" key="1">
    <source>
        <dbReference type="SAM" id="Phobius"/>
    </source>
</evidence>
<keyword evidence="1" id="KW-1133">Transmembrane helix</keyword>
<dbReference type="AlphaFoldDB" id="A0A1I6AXD6"/>
<reference evidence="4" key="1">
    <citation type="submission" date="2016-10" db="EMBL/GenBank/DDBJ databases">
        <authorList>
            <person name="Varghese N."/>
            <person name="Submissions S."/>
        </authorList>
    </citation>
    <scope>NUCLEOTIDE SEQUENCE [LARGE SCALE GENOMIC DNA]</scope>
    <source>
        <strain evidence="4">DSM 11706</strain>
    </source>
</reference>
<dbReference type="InterPro" id="IPR009597">
    <property type="entry name" value="DUF1206"/>
</dbReference>
<dbReference type="Pfam" id="PF06724">
    <property type="entry name" value="DUF1206"/>
    <property type="match status" value="3"/>
</dbReference>
<gene>
    <name evidence="3" type="ORF">SAMN05421670_3712</name>
</gene>
<feature type="transmembrane region" description="Helical" evidence="1">
    <location>
        <begin position="27"/>
        <end position="48"/>
    </location>
</feature>
<dbReference type="EMBL" id="FOXU01000009">
    <property type="protein sequence ID" value="SFQ73354.1"/>
    <property type="molecule type" value="Genomic_DNA"/>
</dbReference>
<dbReference type="RefSeq" id="WP_093538337.1">
    <property type="nucleotide sequence ID" value="NZ_CP183885.1"/>
</dbReference>
<dbReference type="Proteomes" id="UP000198734">
    <property type="component" value="Unassembled WGS sequence"/>
</dbReference>
<feature type="domain" description="DUF1206" evidence="2">
    <location>
        <begin position="111"/>
        <end position="179"/>
    </location>
</feature>
<keyword evidence="1" id="KW-0812">Transmembrane</keyword>
<protein>
    <recommendedName>
        <fullName evidence="2">DUF1206 domain-containing protein</fullName>
    </recommendedName>
</protein>
<accession>A0A1I6AXD6</accession>
<evidence type="ECO:0000313" key="4">
    <source>
        <dbReference type="Proteomes" id="UP000198734"/>
    </source>
</evidence>
<dbReference type="STRING" id="126156.SAMN05421670_3712"/>
<sequence length="288" mass="31526">MDVSLKSSGAKHKMSEAKPWVRRFGRFGYMTIGIVYGMIGILAALAAFGPRGEMTGTSGVLQSISEIPFGEIALWIIGIGLFGYILWVFILAIKDPNNVGTDVQGLIKRASYFISGVIYANLSYGAIKLASHTGNAGNSESEKNVSIKLLEQPFGIWLVGIVGAIIIGCGVFELYSGVKEKFMSEFKTYEMNGMERNVARITGKIGLISRGTVISMIGFFFIRTAYTNNSEESKGFGGALTELANQPFGKFLLAMVAIGLILYGLHQIILGRYQRMNFGYEKSNFKKR</sequence>